<dbReference type="AlphaFoldDB" id="A0A381YAK5"/>
<name>A0A381YAK5_9ZZZZ</name>
<accession>A0A381YAK5</accession>
<keyword evidence="2" id="KW-0663">Pyridoxal phosphate</keyword>
<dbReference type="EMBL" id="UINC01017775">
    <property type="protein sequence ID" value="SVA74078.1"/>
    <property type="molecule type" value="Genomic_DNA"/>
</dbReference>
<organism evidence="3">
    <name type="scientific">marine metagenome</name>
    <dbReference type="NCBI Taxonomy" id="408172"/>
    <lineage>
        <taxon>unclassified sequences</taxon>
        <taxon>metagenomes</taxon>
        <taxon>ecological metagenomes</taxon>
    </lineage>
</organism>
<evidence type="ECO:0008006" key="4">
    <source>
        <dbReference type="Google" id="ProtNLM"/>
    </source>
</evidence>
<dbReference type="InterPro" id="IPR015421">
    <property type="entry name" value="PyrdxlP-dep_Trfase_major"/>
</dbReference>
<dbReference type="InterPro" id="IPR015424">
    <property type="entry name" value="PyrdxlP-dep_Trfase"/>
</dbReference>
<dbReference type="SUPFAM" id="SSF53383">
    <property type="entry name" value="PLP-dependent transferases"/>
    <property type="match status" value="1"/>
</dbReference>
<reference evidence="3" key="1">
    <citation type="submission" date="2018-05" db="EMBL/GenBank/DDBJ databases">
        <authorList>
            <person name="Lanie J.A."/>
            <person name="Ng W.-L."/>
            <person name="Kazmierczak K.M."/>
            <person name="Andrzejewski T.M."/>
            <person name="Davidsen T.M."/>
            <person name="Wayne K.J."/>
            <person name="Tettelin H."/>
            <person name="Glass J.I."/>
            <person name="Rusch D."/>
            <person name="Podicherti R."/>
            <person name="Tsui H.-C.T."/>
            <person name="Winkler M.E."/>
        </authorList>
    </citation>
    <scope>NUCLEOTIDE SEQUENCE</scope>
</reference>
<sequence length="384" mass="41102">MEATVTGIYEQFGVTPGINARGNQTLLGGSTPPPEIQQAMDEAMNSGYVVFEDLLRKTGDFIAETLGTEAAFVTSGAAAAISLGSAAALAGSDRDKMASIPDTSSFDRNELVFQKGHDYTYKRCFTLAGAKLKEVGRQDGCTVEEMEAGIGPKTAGIAYYESGQWGDDWVSIDEARSLADKHDIRLIVDAAGQIYPLDQFTRVAQTGDIVAFGAKYIGSPHSTGICTGRSEWVESAFQQNFIGVEVAGIKGLPRGYGRPYKTDRGEVIGVAAALRRWFTINHEDRLAIEDAKRTAFKRGLTGVPGVTITIPTAAQLGPNVNVVIHIDESKSALTGLELISQLEQGDPPIWTRTHDGGKTIAIGVQMLSDEDVETVITRIAGLLD</sequence>
<protein>
    <recommendedName>
        <fullName evidence="4">Aminotransferase class V domain-containing protein</fullName>
    </recommendedName>
</protein>
<proteinExistence type="predicted"/>
<evidence type="ECO:0000256" key="2">
    <source>
        <dbReference type="ARBA" id="ARBA00022898"/>
    </source>
</evidence>
<dbReference type="PANTHER" id="PTHR32328">
    <property type="entry name" value="L-SERYL-TRNA(SEC) SELENIUM TRANSFERASE"/>
    <property type="match status" value="1"/>
</dbReference>
<comment type="cofactor">
    <cofactor evidence="1">
        <name>pyridoxal 5'-phosphate</name>
        <dbReference type="ChEBI" id="CHEBI:597326"/>
    </cofactor>
</comment>
<dbReference type="PANTHER" id="PTHR32328:SF0">
    <property type="entry name" value="L-SERYL-TRNA(SEC) SELENIUM TRANSFERASE"/>
    <property type="match status" value="1"/>
</dbReference>
<evidence type="ECO:0000313" key="3">
    <source>
        <dbReference type="EMBL" id="SVA74078.1"/>
    </source>
</evidence>
<evidence type="ECO:0000256" key="1">
    <source>
        <dbReference type="ARBA" id="ARBA00001933"/>
    </source>
</evidence>
<dbReference type="Gene3D" id="3.40.640.10">
    <property type="entry name" value="Type I PLP-dependent aspartate aminotransferase-like (Major domain)"/>
    <property type="match status" value="1"/>
</dbReference>
<gene>
    <name evidence="3" type="ORF">METZ01_LOCUS126932</name>
</gene>
<dbReference type="GO" id="GO:0004125">
    <property type="term" value="F:L-seryl-tRNA(Sec) selenium transferase activity"/>
    <property type="evidence" value="ECO:0007669"/>
    <property type="project" value="TreeGrafter"/>
</dbReference>